<organism evidence="5 6">
    <name type="scientific">Frankia canadensis</name>
    <dbReference type="NCBI Taxonomy" id="1836972"/>
    <lineage>
        <taxon>Bacteria</taxon>
        <taxon>Bacillati</taxon>
        <taxon>Actinomycetota</taxon>
        <taxon>Actinomycetes</taxon>
        <taxon>Frankiales</taxon>
        <taxon>Frankiaceae</taxon>
        <taxon>Frankia</taxon>
    </lineage>
</organism>
<protein>
    <submittedName>
        <fullName evidence="5">GAF domain-containing protein</fullName>
    </submittedName>
</protein>
<reference evidence="5 6" key="1">
    <citation type="submission" date="2017-06" db="EMBL/GenBank/DDBJ databases">
        <authorList>
            <person name="Kim H.J."/>
            <person name="Triplett B.A."/>
        </authorList>
    </citation>
    <scope>NUCLEOTIDE SEQUENCE [LARGE SCALE GENOMIC DNA]</scope>
    <source>
        <strain evidence="5">FRACA_ARgP5</strain>
    </source>
</reference>
<sequence length="382" mass="40745">MAPDPTAVEEPIDERHRRLLAKLRMSAQAAGLAPGIEAGLPLQDCEGRTNPESLAGLGATAAELHDHLLRAQAATQARVRDELMALRDAGSASEMLAAAPRALCVAGGFDRALVSAVRGSTWLPIALHVEHGAQDPVNIALGEFLRDRVIPLTSAMPEAELLRRRVPALVLDAQAEPRLYRPLMEVSATREYVVAAVQAGDAVLGYLHADRHASRRPLTTADRELVQTFADGLGLVIERAVALKRLTLQREQIAATFSALRTTGAGLAASPRLEDAIAPPTGAGRPSRPAERGGAAALDGIAALDVPPALPRPFDGLTPREHDVLRLLAKGATNAEIANRLTVSETTVKSHVKHILRKLRAANRAEAIVRYLGLLRNQARSL</sequence>
<dbReference type="GO" id="GO:0006355">
    <property type="term" value="P:regulation of DNA-templated transcription"/>
    <property type="evidence" value="ECO:0007669"/>
    <property type="project" value="InterPro"/>
</dbReference>
<dbReference type="PANTHER" id="PTHR44688">
    <property type="entry name" value="DNA-BINDING TRANSCRIPTIONAL ACTIVATOR DEVR_DOSR"/>
    <property type="match status" value="1"/>
</dbReference>
<keyword evidence="2" id="KW-0238">DNA-binding</keyword>
<evidence type="ECO:0000256" key="1">
    <source>
        <dbReference type="ARBA" id="ARBA00023015"/>
    </source>
</evidence>
<dbReference type="SUPFAM" id="SSF46894">
    <property type="entry name" value="C-terminal effector domain of the bipartite response regulators"/>
    <property type="match status" value="1"/>
</dbReference>
<dbReference type="PRINTS" id="PR00038">
    <property type="entry name" value="HTHLUXR"/>
</dbReference>
<dbReference type="InterPro" id="IPR000792">
    <property type="entry name" value="Tscrpt_reg_LuxR_C"/>
</dbReference>
<keyword evidence="6" id="KW-1185">Reference proteome</keyword>
<dbReference type="InterPro" id="IPR029016">
    <property type="entry name" value="GAF-like_dom_sf"/>
</dbReference>
<gene>
    <name evidence="5" type="ORF">FRACA_20068</name>
</gene>
<evidence type="ECO:0000256" key="2">
    <source>
        <dbReference type="ARBA" id="ARBA00023125"/>
    </source>
</evidence>
<dbReference type="Pfam" id="PF00196">
    <property type="entry name" value="GerE"/>
    <property type="match status" value="1"/>
</dbReference>
<dbReference type="GO" id="GO:0003677">
    <property type="term" value="F:DNA binding"/>
    <property type="evidence" value="ECO:0007669"/>
    <property type="project" value="UniProtKB-KW"/>
</dbReference>
<dbReference type="SMART" id="SM00065">
    <property type="entry name" value="GAF"/>
    <property type="match status" value="1"/>
</dbReference>
<evidence type="ECO:0000259" key="4">
    <source>
        <dbReference type="PROSITE" id="PS50043"/>
    </source>
</evidence>
<dbReference type="InterPro" id="IPR016032">
    <property type="entry name" value="Sig_transdc_resp-reg_C-effctor"/>
</dbReference>
<evidence type="ECO:0000313" key="5">
    <source>
        <dbReference type="EMBL" id="SNQ47672.1"/>
    </source>
</evidence>
<dbReference type="PROSITE" id="PS00622">
    <property type="entry name" value="HTH_LUXR_1"/>
    <property type="match status" value="1"/>
</dbReference>
<keyword evidence="1" id="KW-0805">Transcription regulation</keyword>
<dbReference type="InterPro" id="IPR003018">
    <property type="entry name" value="GAF"/>
</dbReference>
<dbReference type="SUPFAM" id="SSF55781">
    <property type="entry name" value="GAF domain-like"/>
    <property type="match status" value="1"/>
</dbReference>
<dbReference type="SMART" id="SM00421">
    <property type="entry name" value="HTH_LUXR"/>
    <property type="match status" value="1"/>
</dbReference>
<dbReference type="RefSeq" id="WP_243407436.1">
    <property type="nucleotide sequence ID" value="NZ_FZMO01000112.1"/>
</dbReference>
<accession>A0A2I2KPT6</accession>
<feature type="domain" description="HTH luxR-type" evidence="4">
    <location>
        <begin position="310"/>
        <end position="375"/>
    </location>
</feature>
<name>A0A2I2KPT6_9ACTN</name>
<dbReference type="Gene3D" id="3.30.450.40">
    <property type="match status" value="1"/>
</dbReference>
<proteinExistence type="predicted"/>
<keyword evidence="3" id="KW-0804">Transcription</keyword>
<dbReference type="AlphaFoldDB" id="A0A2I2KPT6"/>
<evidence type="ECO:0000256" key="3">
    <source>
        <dbReference type="ARBA" id="ARBA00023163"/>
    </source>
</evidence>
<dbReference type="InterPro" id="IPR036388">
    <property type="entry name" value="WH-like_DNA-bd_sf"/>
</dbReference>
<dbReference type="Proteomes" id="UP000234331">
    <property type="component" value="Unassembled WGS sequence"/>
</dbReference>
<dbReference type="PROSITE" id="PS50043">
    <property type="entry name" value="HTH_LUXR_2"/>
    <property type="match status" value="1"/>
</dbReference>
<dbReference type="EMBL" id="FZMO01000112">
    <property type="protein sequence ID" value="SNQ47672.1"/>
    <property type="molecule type" value="Genomic_DNA"/>
</dbReference>
<dbReference type="PANTHER" id="PTHR44688:SF16">
    <property type="entry name" value="DNA-BINDING TRANSCRIPTIONAL ACTIVATOR DEVR_DOSR"/>
    <property type="match status" value="1"/>
</dbReference>
<dbReference type="Gene3D" id="1.10.10.10">
    <property type="entry name" value="Winged helix-like DNA-binding domain superfamily/Winged helix DNA-binding domain"/>
    <property type="match status" value="1"/>
</dbReference>
<dbReference type="CDD" id="cd06170">
    <property type="entry name" value="LuxR_C_like"/>
    <property type="match status" value="1"/>
</dbReference>
<evidence type="ECO:0000313" key="6">
    <source>
        <dbReference type="Proteomes" id="UP000234331"/>
    </source>
</evidence>